<dbReference type="EMBL" id="JACIEW010000017">
    <property type="protein sequence ID" value="MBB4054040.1"/>
    <property type="molecule type" value="Genomic_DNA"/>
</dbReference>
<keyword evidence="4" id="KW-1185">Reference proteome</keyword>
<dbReference type="InterPro" id="IPR043736">
    <property type="entry name" value="DUF5681"/>
</dbReference>
<dbReference type="Pfam" id="PF18932">
    <property type="entry name" value="DUF5681"/>
    <property type="match status" value="1"/>
</dbReference>
<feature type="domain" description="DUF5681" evidence="2">
    <location>
        <begin position="23"/>
        <end position="89"/>
    </location>
</feature>
<accession>A0A7W6IS16</accession>
<reference evidence="3 4" key="1">
    <citation type="submission" date="2020-08" db="EMBL/GenBank/DDBJ databases">
        <title>Genomic Encyclopedia of Type Strains, Phase IV (KMG-IV): sequencing the most valuable type-strain genomes for metagenomic binning, comparative biology and taxonomic classification.</title>
        <authorList>
            <person name="Goeker M."/>
        </authorList>
    </citation>
    <scope>NUCLEOTIDE SEQUENCE [LARGE SCALE GENOMIC DNA]</scope>
    <source>
        <strain evidence="3 4">DSM 23447</strain>
    </source>
</reference>
<protein>
    <recommendedName>
        <fullName evidence="2">DUF5681 domain-containing protein</fullName>
    </recommendedName>
</protein>
<evidence type="ECO:0000259" key="2">
    <source>
        <dbReference type="Pfam" id="PF18932"/>
    </source>
</evidence>
<feature type="compositionally biased region" description="Basic and acidic residues" evidence="1">
    <location>
        <begin position="112"/>
        <end position="125"/>
    </location>
</feature>
<comment type="caution">
    <text evidence="3">The sequence shown here is derived from an EMBL/GenBank/DDBJ whole genome shotgun (WGS) entry which is preliminary data.</text>
</comment>
<evidence type="ECO:0000256" key="1">
    <source>
        <dbReference type="SAM" id="MobiDB-lite"/>
    </source>
</evidence>
<evidence type="ECO:0000313" key="4">
    <source>
        <dbReference type="Proteomes" id="UP000547011"/>
    </source>
</evidence>
<dbReference type="RefSeq" id="WP_183312774.1">
    <property type="nucleotide sequence ID" value="NZ_JACIEW010000017.1"/>
</dbReference>
<evidence type="ECO:0000313" key="3">
    <source>
        <dbReference type="EMBL" id="MBB4054040.1"/>
    </source>
</evidence>
<proteinExistence type="predicted"/>
<organism evidence="3 4">
    <name type="scientific">Devosia subaequoris</name>
    <dbReference type="NCBI Taxonomy" id="395930"/>
    <lineage>
        <taxon>Bacteria</taxon>
        <taxon>Pseudomonadati</taxon>
        <taxon>Pseudomonadota</taxon>
        <taxon>Alphaproteobacteria</taxon>
        <taxon>Hyphomicrobiales</taxon>
        <taxon>Devosiaceae</taxon>
        <taxon>Devosia</taxon>
    </lineage>
</organism>
<feature type="region of interest" description="Disordered" evidence="1">
    <location>
        <begin position="1"/>
        <end position="42"/>
    </location>
</feature>
<dbReference type="Proteomes" id="UP000547011">
    <property type="component" value="Unassembled WGS sequence"/>
</dbReference>
<dbReference type="AlphaFoldDB" id="A0A7W6IS16"/>
<sequence length="143" mass="15458">MSGKKSKSGSGDYTVGRGKPPVASRFKPGQSGNPGGRKKGSRNYKTILAAVMESEIAVTENGRKLKVSRFEALVLCAFKDAQHDAKVRSDLFDRYERCDDGASEIQEELPEEDRAIIDRGRERAGPKKASNAPGGDEGALDDD</sequence>
<gene>
    <name evidence="3" type="ORF">GGR20_003712</name>
</gene>
<name>A0A7W6IS16_9HYPH</name>
<feature type="region of interest" description="Disordered" evidence="1">
    <location>
        <begin position="103"/>
        <end position="143"/>
    </location>
</feature>